<accession>A0A8J4HA49</accession>
<sequence>MDNSDNRSPRKTPRKTRGPLIFGLIVLAVAIGIAVSGIMDRKKAEAKLVEATNEAAVPAVAVIKPVPNEHADELVLPGDVESWYEAPIFARVNGYVKMWYRDIGAKVKTNDLLAEIDTPDLDEQYAEAKATVARAIADQKLADVTAQRWKRLLASDSVSHEDTDVKVYDDEAKHAVVAAAEANLSRLEALEVFKRIVAPFDGVVTARRTDIGALINAGGGTGPELFTVADIHKMRVYVRIPQIYISRIKAGMEADLYMPEYPNKVFPAKLNTTANAVSPDSRTLLVELWADNPDGLLQPGTYATVHFKLPADPSTVRIPVSALMFQQNGLQVAVLDATHHVKMHDVTIGLDMGKDVEIIAGLSADDVVINAPPDSLSPGDLVRLAGEKKSGAKGKGGEQLSEAGK</sequence>
<name>A0A8J4HA49_9PROT</name>
<keyword evidence="3" id="KW-0813">Transport</keyword>
<comment type="subcellular location">
    <subcellularLocation>
        <location evidence="1">Cell envelope</location>
    </subcellularLocation>
</comment>
<feature type="domain" description="Multidrug resistance protein MdtA-like barrel-sandwich hybrid" evidence="5">
    <location>
        <begin position="87"/>
        <end position="219"/>
    </location>
</feature>
<dbReference type="InterPro" id="IPR058625">
    <property type="entry name" value="MdtA-like_BSH"/>
</dbReference>
<feature type="transmembrane region" description="Helical" evidence="4">
    <location>
        <begin position="20"/>
        <end position="39"/>
    </location>
</feature>
<dbReference type="Gene3D" id="2.40.50.100">
    <property type="match status" value="1"/>
</dbReference>
<evidence type="ECO:0000256" key="2">
    <source>
        <dbReference type="ARBA" id="ARBA00009477"/>
    </source>
</evidence>
<evidence type="ECO:0000313" key="8">
    <source>
        <dbReference type="EMBL" id="HGC42533.1"/>
    </source>
</evidence>
<evidence type="ECO:0000256" key="3">
    <source>
        <dbReference type="ARBA" id="ARBA00022448"/>
    </source>
</evidence>
<dbReference type="Pfam" id="PF25967">
    <property type="entry name" value="RND-MFP_C"/>
    <property type="match status" value="1"/>
</dbReference>
<evidence type="ECO:0000256" key="1">
    <source>
        <dbReference type="ARBA" id="ARBA00004196"/>
    </source>
</evidence>
<dbReference type="FunFam" id="2.40.30.170:FF:000010">
    <property type="entry name" value="Efflux RND transporter periplasmic adaptor subunit"/>
    <property type="match status" value="1"/>
</dbReference>
<organism evidence="8">
    <name type="scientific">Acidicaldus sp</name>
    <dbReference type="NCBI Taxonomy" id="1872105"/>
    <lineage>
        <taxon>Bacteria</taxon>
        <taxon>Pseudomonadati</taxon>
        <taxon>Pseudomonadota</taxon>
        <taxon>Alphaproteobacteria</taxon>
        <taxon>Acetobacterales</taxon>
        <taxon>Acetobacteraceae</taxon>
        <taxon>Acidicaldus</taxon>
    </lineage>
</organism>
<feature type="domain" description="CusB-like beta-barrel" evidence="6">
    <location>
        <begin position="238"/>
        <end position="308"/>
    </location>
</feature>
<dbReference type="GO" id="GO:1990281">
    <property type="term" value="C:efflux pump complex"/>
    <property type="evidence" value="ECO:0007669"/>
    <property type="project" value="TreeGrafter"/>
</dbReference>
<evidence type="ECO:0000259" key="6">
    <source>
        <dbReference type="Pfam" id="PF25954"/>
    </source>
</evidence>
<dbReference type="InterPro" id="IPR006143">
    <property type="entry name" value="RND_pump_MFP"/>
</dbReference>
<comment type="similarity">
    <text evidence="2">Belongs to the membrane fusion protein (MFP) (TC 8.A.1) family.</text>
</comment>
<dbReference type="NCBIfam" id="TIGR01730">
    <property type="entry name" value="RND_mfp"/>
    <property type="match status" value="1"/>
</dbReference>
<dbReference type="Gene3D" id="2.40.420.20">
    <property type="match status" value="1"/>
</dbReference>
<dbReference type="PANTHER" id="PTHR30469">
    <property type="entry name" value="MULTIDRUG RESISTANCE PROTEIN MDTA"/>
    <property type="match status" value="1"/>
</dbReference>
<reference evidence="8" key="1">
    <citation type="journal article" date="2020" name="mSystems">
        <title>Genome- and Community-Level Interaction Insights into Carbon Utilization and Element Cycling Functions of Hydrothermarchaeota in Hydrothermal Sediment.</title>
        <authorList>
            <person name="Zhou Z."/>
            <person name="Liu Y."/>
            <person name="Xu W."/>
            <person name="Pan J."/>
            <person name="Luo Z.H."/>
            <person name="Li M."/>
        </authorList>
    </citation>
    <scope>NUCLEOTIDE SEQUENCE</scope>
    <source>
        <strain evidence="8">SpSt-997</strain>
    </source>
</reference>
<keyword evidence="4" id="KW-1133">Transmembrane helix</keyword>
<dbReference type="Pfam" id="PF25917">
    <property type="entry name" value="BSH_RND"/>
    <property type="match status" value="1"/>
</dbReference>
<gene>
    <name evidence="8" type="ORF">ENY07_04815</name>
</gene>
<dbReference type="Pfam" id="PF25954">
    <property type="entry name" value="Beta-barrel_RND_2"/>
    <property type="match status" value="1"/>
</dbReference>
<dbReference type="InterPro" id="IPR058627">
    <property type="entry name" value="MdtA-like_C"/>
</dbReference>
<protein>
    <submittedName>
        <fullName evidence="8">Efflux RND transporter periplasmic adaptor subunit</fullName>
    </submittedName>
</protein>
<evidence type="ECO:0000256" key="4">
    <source>
        <dbReference type="SAM" id="Phobius"/>
    </source>
</evidence>
<feature type="domain" description="Multidrug resistance protein MdtA-like C-terminal permuted SH3" evidence="7">
    <location>
        <begin position="316"/>
        <end position="369"/>
    </location>
</feature>
<dbReference type="EMBL" id="DTQM01000091">
    <property type="protein sequence ID" value="HGC42533.1"/>
    <property type="molecule type" value="Genomic_DNA"/>
</dbReference>
<dbReference type="AlphaFoldDB" id="A0A8J4HA49"/>
<keyword evidence="4" id="KW-0472">Membrane</keyword>
<proteinExistence type="inferred from homology"/>
<dbReference type="GO" id="GO:0015562">
    <property type="term" value="F:efflux transmembrane transporter activity"/>
    <property type="evidence" value="ECO:0007669"/>
    <property type="project" value="TreeGrafter"/>
</dbReference>
<keyword evidence="4" id="KW-0812">Transmembrane</keyword>
<dbReference type="InterPro" id="IPR058792">
    <property type="entry name" value="Beta-barrel_RND_2"/>
</dbReference>
<dbReference type="PANTHER" id="PTHR30469:SF37">
    <property type="entry name" value="RAGD PROTEIN"/>
    <property type="match status" value="1"/>
</dbReference>
<dbReference type="SUPFAM" id="SSF111369">
    <property type="entry name" value="HlyD-like secretion proteins"/>
    <property type="match status" value="1"/>
</dbReference>
<dbReference type="Gene3D" id="1.10.287.470">
    <property type="entry name" value="Helix hairpin bin"/>
    <property type="match status" value="1"/>
</dbReference>
<comment type="caution">
    <text evidence="8">The sequence shown here is derived from an EMBL/GenBank/DDBJ whole genome shotgun (WGS) entry which is preliminary data.</text>
</comment>
<evidence type="ECO:0000259" key="7">
    <source>
        <dbReference type="Pfam" id="PF25967"/>
    </source>
</evidence>
<evidence type="ECO:0000259" key="5">
    <source>
        <dbReference type="Pfam" id="PF25917"/>
    </source>
</evidence>
<dbReference type="Gene3D" id="2.40.30.170">
    <property type="match status" value="1"/>
</dbReference>